<protein>
    <recommendedName>
        <fullName evidence="6">Ribosome biogenesis protein YTM1</fullName>
    </recommendedName>
</protein>
<dbReference type="eggNOG" id="KOG0313">
    <property type="taxonomic scope" value="Eukaryota"/>
</dbReference>
<dbReference type="AlphaFoldDB" id="C4QVH8"/>
<dbReference type="SUPFAM" id="SSF50978">
    <property type="entry name" value="WD40 repeat-like"/>
    <property type="match status" value="1"/>
</dbReference>
<comment type="subunit">
    <text evidence="6">Component of the NOP7 complex, composed of ERB1, NOP7 and YTM1. Within the NOP7 complex ERB1 appears to interact directly with NOP7 and YTM1. The NOP7 complex also associates with the 66S pre-ribosome.</text>
</comment>
<dbReference type="GO" id="GO:0051276">
    <property type="term" value="P:chromosome organization"/>
    <property type="evidence" value="ECO:0007669"/>
    <property type="project" value="EnsemblFungi"/>
</dbReference>
<evidence type="ECO:0000256" key="6">
    <source>
        <dbReference type="HAMAP-Rule" id="MF_03029"/>
    </source>
</evidence>
<evidence type="ECO:0000256" key="1">
    <source>
        <dbReference type="ARBA" id="ARBA00022517"/>
    </source>
</evidence>
<feature type="repeat" description="WD" evidence="7">
    <location>
        <begin position="203"/>
        <end position="244"/>
    </location>
</feature>
<dbReference type="OMA" id="DHKYVEF"/>
<dbReference type="GeneID" id="8197655"/>
<comment type="function">
    <text evidence="6">Component of the NOP7 complex, which is required for maturation of the 25S and 5.8S ribosomal RNAs and formation of the 60S ribosome.</text>
</comment>
<organism evidence="9 10">
    <name type="scientific">Komagataella phaffii (strain GS115 / ATCC 20864)</name>
    <name type="common">Yeast</name>
    <name type="synonym">Pichia pastoris</name>
    <dbReference type="NCBI Taxonomy" id="644223"/>
    <lineage>
        <taxon>Eukaryota</taxon>
        <taxon>Fungi</taxon>
        <taxon>Dikarya</taxon>
        <taxon>Ascomycota</taxon>
        <taxon>Saccharomycotina</taxon>
        <taxon>Pichiomycetes</taxon>
        <taxon>Pichiales</taxon>
        <taxon>Pichiaceae</taxon>
        <taxon>Komagataella</taxon>
    </lineage>
</organism>
<accession>C4QVH8</accession>
<dbReference type="InterPro" id="IPR028599">
    <property type="entry name" value="WDR12/Ytm1"/>
</dbReference>
<dbReference type="InterPro" id="IPR036322">
    <property type="entry name" value="WD40_repeat_dom_sf"/>
</dbReference>
<dbReference type="GO" id="GO:0005654">
    <property type="term" value="C:nucleoplasm"/>
    <property type="evidence" value="ECO:0007669"/>
    <property type="project" value="UniProtKB-SubCell"/>
</dbReference>
<keyword evidence="4" id="KW-0677">Repeat</keyword>
<dbReference type="PROSITE" id="PS50082">
    <property type="entry name" value="WD_REPEATS_2"/>
    <property type="match status" value="5"/>
</dbReference>
<evidence type="ECO:0000256" key="2">
    <source>
        <dbReference type="ARBA" id="ARBA00022552"/>
    </source>
</evidence>
<evidence type="ECO:0000256" key="3">
    <source>
        <dbReference type="ARBA" id="ARBA00022574"/>
    </source>
</evidence>
<evidence type="ECO:0000256" key="5">
    <source>
        <dbReference type="ARBA" id="ARBA00023242"/>
    </source>
</evidence>
<evidence type="ECO:0000256" key="7">
    <source>
        <dbReference type="PROSITE-ProRule" id="PRU00221"/>
    </source>
</evidence>
<dbReference type="GO" id="GO:0043021">
    <property type="term" value="F:ribonucleoprotein complex binding"/>
    <property type="evidence" value="ECO:0007669"/>
    <property type="project" value="UniProtKB-UniRule"/>
</dbReference>
<dbReference type="InterPro" id="IPR020472">
    <property type="entry name" value="WD40_PAC1"/>
</dbReference>
<dbReference type="GO" id="GO:0070545">
    <property type="term" value="C:PeBoW complex"/>
    <property type="evidence" value="ECO:0007669"/>
    <property type="project" value="EnsemblFungi"/>
</dbReference>
<dbReference type="HAMAP" id="MF_03029">
    <property type="entry name" value="WDR12"/>
    <property type="match status" value="1"/>
</dbReference>
<dbReference type="FunFam" id="2.130.10.10:FF:000706">
    <property type="entry name" value="Ribosome biogenesis protein YTM1"/>
    <property type="match status" value="1"/>
</dbReference>
<comment type="subcellular location">
    <subcellularLocation>
        <location evidence="6">Nucleus</location>
        <location evidence="6">Nucleolus</location>
    </subcellularLocation>
    <subcellularLocation>
        <location evidence="6">Nucleus</location>
        <location evidence="6">Nucleoplasm</location>
    </subcellularLocation>
</comment>
<dbReference type="RefSeq" id="XP_002489532.1">
    <property type="nucleotide sequence ID" value="XM_002489487.1"/>
</dbReference>
<comment type="similarity">
    <text evidence="6">Belongs to the WD repeat WDR12/YTM1 family.</text>
</comment>
<evidence type="ECO:0000256" key="4">
    <source>
        <dbReference type="ARBA" id="ARBA00022737"/>
    </source>
</evidence>
<dbReference type="GO" id="GO:0000466">
    <property type="term" value="P:maturation of 5.8S rRNA from tricistronic rRNA transcript (SSU-rRNA, 5.8S rRNA, LSU-rRNA)"/>
    <property type="evidence" value="ECO:0007669"/>
    <property type="project" value="UniProtKB-UniRule"/>
</dbReference>
<dbReference type="Pfam" id="PF00400">
    <property type="entry name" value="WD40"/>
    <property type="match status" value="5"/>
</dbReference>
<dbReference type="FunCoup" id="C4QVH8">
    <property type="interactions" value="940"/>
</dbReference>
<dbReference type="KEGG" id="ppa:PAS_chr1-3_0188"/>
<dbReference type="Proteomes" id="UP000000314">
    <property type="component" value="Chromosome 1"/>
</dbReference>
<feature type="domain" description="NLE" evidence="8">
    <location>
        <begin position="8"/>
        <end position="72"/>
    </location>
</feature>
<dbReference type="HOGENOM" id="CLU_000288_57_0_1"/>
<sequence length="450" mass="49573">MSESQEQIKIRFITRDEDETIHVSENPLYVPVSLKRYGLSEIVNHLIGHDSPIPFDFLINGTLLKTSLEEYLKSRELSTEAFLTLEYSRAVLPPDFLASFNNEDWISSVDTLSSDPKLATQPKILSGSYDGIVRIWDMSGNNEAQLAGHGGPIKDVKFISSSKLMSAGNDRQIRLWDATIPQEFQENGEAQQESISATTIAILEGHKAPVLSLALDSPTNRILSGSADHSLAFWSTNPDDMNASAPLINEFAHVSSSARKRAKLAIEDSSIKRRAPLSFLEGHSSPVEGVIFDKKDSTVGYSASQDHTVKTWDLVTARCVDTRATSYSLLSITQLDKVGLIACGSSARHINLHDPRVDSNKSVVQSQLIGHTNFVVSLAPSPNNEYMFVSGSHDGTSKVWDIRANKSVFTITRESEEKKNNNKVFGVAWNREIGIVSGGDDKKIQINRSV</sequence>
<keyword evidence="3 7" id="KW-0853">WD repeat</keyword>
<dbReference type="EMBL" id="FN392319">
    <property type="protein sequence ID" value="CAY67251.1"/>
    <property type="molecule type" value="Genomic_DNA"/>
</dbReference>
<dbReference type="OrthoDB" id="10251381at2759"/>
<dbReference type="PANTHER" id="PTHR19855">
    <property type="entry name" value="WD40 REPEAT PROTEIN 12, 37"/>
    <property type="match status" value="1"/>
</dbReference>
<feature type="repeat" description="WD" evidence="7">
    <location>
        <begin position="146"/>
        <end position="177"/>
    </location>
</feature>
<evidence type="ECO:0000259" key="8">
    <source>
        <dbReference type="Pfam" id="PF08154"/>
    </source>
</evidence>
<dbReference type="GO" id="GO:0030687">
    <property type="term" value="C:preribosome, large subunit precursor"/>
    <property type="evidence" value="ECO:0007669"/>
    <property type="project" value="UniProtKB-UniRule"/>
</dbReference>
<dbReference type="PRINTS" id="PR00320">
    <property type="entry name" value="GPROTEINBRPT"/>
</dbReference>
<dbReference type="InterPro" id="IPR001680">
    <property type="entry name" value="WD40_rpt"/>
</dbReference>
<reference evidence="9 10" key="1">
    <citation type="journal article" date="2009" name="Nat. Biotechnol.">
        <title>Genome sequence of the recombinant protein production host Pichia pastoris.</title>
        <authorList>
            <person name="De Schutter K."/>
            <person name="Lin Y.C."/>
            <person name="Tiels P."/>
            <person name="Van Hecke A."/>
            <person name="Glinka S."/>
            <person name="Weber-Lehmann J."/>
            <person name="Rouze P."/>
            <person name="Van de Peer Y."/>
            <person name="Callewaert N."/>
        </authorList>
    </citation>
    <scope>NUCLEOTIDE SEQUENCE [LARGE SCALE GENOMIC DNA]</scope>
    <source>
        <strain evidence="10">GS115 / ATCC 20864</strain>
    </source>
</reference>
<evidence type="ECO:0000313" key="9">
    <source>
        <dbReference type="EMBL" id="CAY67251.1"/>
    </source>
</evidence>
<gene>
    <name evidence="6" type="primary">YTM1</name>
    <name evidence="9" type="ordered locus">PAS_chr1-3_0188</name>
</gene>
<feature type="repeat" description="WD" evidence="7">
    <location>
        <begin position="280"/>
        <end position="322"/>
    </location>
</feature>
<dbReference type="PANTHER" id="PTHR19855:SF11">
    <property type="entry name" value="RIBOSOME BIOGENESIS PROTEIN WDR12"/>
    <property type="match status" value="1"/>
</dbReference>
<proteinExistence type="inferred from homology"/>
<dbReference type="CDD" id="cd00200">
    <property type="entry name" value="WD40"/>
    <property type="match status" value="1"/>
</dbReference>
<dbReference type="InParanoid" id="C4QVH8"/>
<keyword evidence="5 6" id="KW-0539">Nucleus</keyword>
<dbReference type="STRING" id="644223.C4QVH8"/>
<dbReference type="InterPro" id="IPR015943">
    <property type="entry name" value="WD40/YVTN_repeat-like_dom_sf"/>
</dbReference>
<dbReference type="PROSITE" id="PS50294">
    <property type="entry name" value="WD_REPEATS_REGION"/>
    <property type="match status" value="4"/>
</dbReference>
<feature type="repeat" description="WD" evidence="7">
    <location>
        <begin position="368"/>
        <end position="410"/>
    </location>
</feature>
<dbReference type="Pfam" id="PF08154">
    <property type="entry name" value="NLE"/>
    <property type="match status" value="1"/>
</dbReference>
<name>C4QVH8_KOMPG</name>
<keyword evidence="2 6" id="KW-0698">rRNA processing</keyword>
<dbReference type="SMART" id="SM00320">
    <property type="entry name" value="WD40"/>
    <property type="match status" value="7"/>
</dbReference>
<dbReference type="InterPro" id="IPR012972">
    <property type="entry name" value="NLE"/>
</dbReference>
<keyword evidence="1 6" id="KW-0690">Ribosome biogenesis</keyword>
<dbReference type="Gene3D" id="2.130.10.10">
    <property type="entry name" value="YVTN repeat-like/Quinoprotein amine dehydrogenase"/>
    <property type="match status" value="1"/>
</dbReference>
<feature type="repeat" description="WD" evidence="7">
    <location>
        <begin position="124"/>
        <end position="146"/>
    </location>
</feature>
<dbReference type="PROSITE" id="PS00678">
    <property type="entry name" value="WD_REPEATS_1"/>
    <property type="match status" value="1"/>
</dbReference>
<keyword evidence="10" id="KW-1185">Reference proteome</keyword>
<dbReference type="GO" id="GO:0000463">
    <property type="term" value="P:maturation of LSU-rRNA from tricistronic rRNA transcript (SSU-rRNA, 5.8S rRNA, LSU-rRNA)"/>
    <property type="evidence" value="ECO:0007669"/>
    <property type="project" value="UniProtKB-UniRule"/>
</dbReference>
<evidence type="ECO:0000313" key="10">
    <source>
        <dbReference type="Proteomes" id="UP000000314"/>
    </source>
</evidence>
<dbReference type="GO" id="GO:0110136">
    <property type="term" value="P:protein-RNA complex remodeling"/>
    <property type="evidence" value="ECO:0007669"/>
    <property type="project" value="EnsemblFungi"/>
</dbReference>
<dbReference type="InterPro" id="IPR019775">
    <property type="entry name" value="WD40_repeat_CS"/>
</dbReference>